<evidence type="ECO:0000256" key="1">
    <source>
        <dbReference type="ARBA" id="ARBA00001936"/>
    </source>
</evidence>
<dbReference type="HOGENOM" id="CLU_100941_0_0_5"/>
<dbReference type="AlphaFoldDB" id="B6JFU6"/>
<dbReference type="KEGG" id="ocg:OCA5_c22290"/>
<keyword evidence="5" id="KW-0460">Magnesium</keyword>
<dbReference type="eggNOG" id="COG0494">
    <property type="taxonomic scope" value="Bacteria"/>
</dbReference>
<dbReference type="PANTHER" id="PTHR12318:SF0">
    <property type="entry name" value="ACYL-COENZYME A DIPHOSPHATASE NUDT19"/>
    <property type="match status" value="1"/>
</dbReference>
<feature type="domain" description="Nudix hydrolase" evidence="7">
    <location>
        <begin position="15"/>
        <end position="215"/>
    </location>
</feature>
<dbReference type="STRING" id="504832.OCA5_c22290"/>
<evidence type="ECO:0000259" key="7">
    <source>
        <dbReference type="PROSITE" id="PS51462"/>
    </source>
</evidence>
<name>B6JFU6_AFIC5</name>
<keyword evidence="4" id="KW-0378">Hydrolase</keyword>
<evidence type="ECO:0000256" key="3">
    <source>
        <dbReference type="ARBA" id="ARBA00022723"/>
    </source>
</evidence>
<evidence type="ECO:0000313" key="9">
    <source>
        <dbReference type="Proteomes" id="UP000007730"/>
    </source>
</evidence>
<dbReference type="RefSeq" id="WP_012562934.1">
    <property type="nucleotide sequence ID" value="NC_011386.1"/>
</dbReference>
<dbReference type="SUPFAM" id="SSF55811">
    <property type="entry name" value="Nudix"/>
    <property type="match status" value="1"/>
</dbReference>
<dbReference type="CDD" id="cd18870">
    <property type="entry name" value="NUDIX_AcylCoAdiphos_Nudt19"/>
    <property type="match status" value="1"/>
</dbReference>
<dbReference type="InterPro" id="IPR000086">
    <property type="entry name" value="NUDIX_hydrolase_dom"/>
</dbReference>
<evidence type="ECO:0000256" key="2">
    <source>
        <dbReference type="ARBA" id="ARBA00001946"/>
    </source>
</evidence>
<gene>
    <name evidence="8" type="ordered locus">OCA5_c22290</name>
</gene>
<dbReference type="Gene3D" id="3.90.79.10">
    <property type="entry name" value="Nucleoside Triphosphate Pyrophosphohydrolase"/>
    <property type="match status" value="1"/>
</dbReference>
<dbReference type="PANTHER" id="PTHR12318">
    <property type="entry name" value="TESTOSTERONE-REGULATED PROTEIN RP2"/>
    <property type="match status" value="1"/>
</dbReference>
<evidence type="ECO:0000256" key="6">
    <source>
        <dbReference type="ARBA" id="ARBA00023211"/>
    </source>
</evidence>
<dbReference type="GO" id="GO:0016818">
    <property type="term" value="F:hydrolase activity, acting on acid anhydrides, in phosphorus-containing anhydrides"/>
    <property type="evidence" value="ECO:0007669"/>
    <property type="project" value="InterPro"/>
</dbReference>
<dbReference type="InterPro" id="IPR039121">
    <property type="entry name" value="NUDT19"/>
</dbReference>
<dbReference type="OrthoDB" id="9805905at2"/>
<evidence type="ECO:0000313" key="8">
    <source>
        <dbReference type="EMBL" id="AEI06931.1"/>
    </source>
</evidence>
<dbReference type="KEGG" id="oca:OCAR_5780"/>
<proteinExistence type="predicted"/>
<comment type="cofactor">
    <cofactor evidence="1">
        <name>Mn(2+)</name>
        <dbReference type="ChEBI" id="CHEBI:29035"/>
    </cofactor>
</comment>
<dbReference type="PATRIC" id="fig|504832.7.peg.2354"/>
<keyword evidence="6" id="KW-0464">Manganese</keyword>
<keyword evidence="3" id="KW-0479">Metal-binding</keyword>
<protein>
    <recommendedName>
        <fullName evidence="7">Nudix hydrolase domain-containing protein</fullName>
    </recommendedName>
</protein>
<sequence length="243" mass="26169">MNAPAANSVHHPYCRPRDSATLILVDRSGSVPKVLLGRRHEKVVFMPGKLVFPGGSVESTDHRIPLAADLPSALTEKLVAGSPKTAPARARALAVTAIREACEETGLCLGRKPSSPLTPSQMAALKGEWTPFAQAGLLPDPSQLYLIARAITPPGLIRRFDTRFFTADASAIAHSVGGVVNANAELVELIWLELGASPLADMHHMTRSVLSELEARLAKGPLTHRAEVPFFHFRNGEKLRDTL</sequence>
<reference evidence="8 9" key="1">
    <citation type="journal article" date="2011" name="J. Bacteriol.">
        <title>Complete genome sequences of the chemolithoautotrophic Oligotropha carboxidovorans strains OM4 and OM5.</title>
        <authorList>
            <person name="Volland S."/>
            <person name="Rachinger M."/>
            <person name="Strittmatter A."/>
            <person name="Daniel R."/>
            <person name="Gottschalk G."/>
            <person name="Meyer O."/>
        </authorList>
    </citation>
    <scope>NUCLEOTIDE SEQUENCE [LARGE SCALE GENOMIC DNA]</scope>
    <source>
        <strain evidence="9">ATCC 49405 / DSM 1227 / KCTC 32145 / OM5</strain>
    </source>
</reference>
<accession>B6JFU6</accession>
<keyword evidence="9" id="KW-1185">Reference proteome</keyword>
<dbReference type="GO" id="GO:0046872">
    <property type="term" value="F:metal ion binding"/>
    <property type="evidence" value="ECO:0007669"/>
    <property type="project" value="UniProtKB-KW"/>
</dbReference>
<comment type="cofactor">
    <cofactor evidence="2">
        <name>Mg(2+)</name>
        <dbReference type="ChEBI" id="CHEBI:18420"/>
    </cofactor>
</comment>
<dbReference type="EMBL" id="CP002826">
    <property type="protein sequence ID" value="AEI06931.1"/>
    <property type="molecule type" value="Genomic_DNA"/>
</dbReference>
<evidence type="ECO:0000256" key="4">
    <source>
        <dbReference type="ARBA" id="ARBA00022801"/>
    </source>
</evidence>
<evidence type="ECO:0000256" key="5">
    <source>
        <dbReference type="ARBA" id="ARBA00022842"/>
    </source>
</evidence>
<dbReference type="Proteomes" id="UP000007730">
    <property type="component" value="Chromosome"/>
</dbReference>
<organism evidence="8 9">
    <name type="scientific">Afipia carboxidovorans (strain ATCC 49405 / DSM 1227 / KCTC 32145 / OM5)</name>
    <name type="common">Oligotropha carboxidovorans</name>
    <dbReference type="NCBI Taxonomy" id="504832"/>
    <lineage>
        <taxon>Bacteria</taxon>
        <taxon>Pseudomonadati</taxon>
        <taxon>Pseudomonadota</taxon>
        <taxon>Alphaproteobacteria</taxon>
        <taxon>Hyphomicrobiales</taxon>
        <taxon>Nitrobacteraceae</taxon>
        <taxon>Afipia</taxon>
    </lineage>
</organism>
<dbReference type="PROSITE" id="PS51462">
    <property type="entry name" value="NUDIX"/>
    <property type="match status" value="1"/>
</dbReference>
<dbReference type="InterPro" id="IPR015797">
    <property type="entry name" value="NUDIX_hydrolase-like_dom_sf"/>
</dbReference>